<gene>
    <name evidence="3" type="ORF">SAMN05421803_108183</name>
</gene>
<dbReference type="Pfam" id="PF17882">
    <property type="entry name" value="SBD"/>
    <property type="match status" value="1"/>
</dbReference>
<feature type="domain" description="Knr4/Smi1-like" evidence="2">
    <location>
        <begin position="348"/>
        <end position="471"/>
    </location>
</feature>
<evidence type="ECO:0000259" key="2">
    <source>
        <dbReference type="SMART" id="SM00860"/>
    </source>
</evidence>
<dbReference type="EMBL" id="FQZK01000008">
    <property type="protein sequence ID" value="SHJ69470.1"/>
    <property type="molecule type" value="Genomic_DNA"/>
</dbReference>
<dbReference type="SUPFAM" id="SSF160631">
    <property type="entry name" value="SMI1/KNR4-like"/>
    <property type="match status" value="1"/>
</dbReference>
<protein>
    <recommendedName>
        <fullName evidence="2">Knr4/Smi1-like domain-containing protein</fullName>
    </recommendedName>
</protein>
<accession>A0A1M6LE29</accession>
<evidence type="ECO:0000313" key="4">
    <source>
        <dbReference type="Proteomes" id="UP000184452"/>
    </source>
</evidence>
<dbReference type="RefSeq" id="WP_073380042.1">
    <property type="nucleotide sequence ID" value="NZ_FQZK01000008.1"/>
</dbReference>
<dbReference type="SUPFAM" id="SSF49785">
    <property type="entry name" value="Galactose-binding domain-like"/>
    <property type="match status" value="1"/>
</dbReference>
<dbReference type="InterPro" id="IPR037883">
    <property type="entry name" value="Knr4/Smi1-like_sf"/>
</dbReference>
<evidence type="ECO:0000313" key="3">
    <source>
        <dbReference type="EMBL" id="SHJ69470.1"/>
    </source>
</evidence>
<dbReference type="Gene3D" id="2.60.120.260">
    <property type="entry name" value="Galactose-binding domain-like"/>
    <property type="match status" value="1"/>
</dbReference>
<evidence type="ECO:0000256" key="1">
    <source>
        <dbReference type="SAM" id="MobiDB-lite"/>
    </source>
</evidence>
<keyword evidence="4" id="KW-1185">Reference proteome</keyword>
<feature type="region of interest" description="Disordered" evidence="1">
    <location>
        <begin position="73"/>
        <end position="94"/>
    </location>
</feature>
<sequence>MNEHEDALSYTTETRAPGEEEWRYGPRLDLLFVPGAPVEPARLGWRGEDGAEAEVLFTPGLDAFAGTRTGADGVSREWRGRRGGGTAGTRPHRFTTGDGEQVLLLLEDGGALPVRVSWTDREGGAGSILLTPADPGEGGEAAGEVTGLVRSIRAGDEYSAAGEVAVNLLDATSDKWLSRRSTDRVVFALGTAARVRSYSLRSANDFDDRDPCDWVLEGSVDGRTWTVLDRRSDEAFHGRHTVRGFAVRSAADDRPQRYLRLDITRNRGAYEIQLNQVRFFSRELAYRDFRGYRSAAGGGPEPFQGSTGEERATGLPATAGQWRTYLSSYAAAMAETRGWSAERAARPGAPSQRLEALEQRLGRALPPGYRAFLSVSDGWGALGEEGRSLHSADALAWAGEPGDEPGPRAVDPKDLGAVGPLLVVSEHPGGPLWLLDAGDAGPDGEWAAHTWSGAGTEPDARRRSFAALVDEDRAWFEELHAPGATAVHPGH</sequence>
<dbReference type="OrthoDB" id="458118at2"/>
<dbReference type="AlphaFoldDB" id="A0A1M6LE29"/>
<dbReference type="InterPro" id="IPR040964">
    <property type="entry name" value="SBD"/>
</dbReference>
<dbReference type="Proteomes" id="UP000184452">
    <property type="component" value="Unassembled WGS sequence"/>
</dbReference>
<reference evidence="3 4" key="1">
    <citation type="submission" date="2016-11" db="EMBL/GenBank/DDBJ databases">
        <authorList>
            <person name="Jaros S."/>
            <person name="Januszkiewicz K."/>
            <person name="Wedrychowicz H."/>
        </authorList>
    </citation>
    <scope>NUCLEOTIDE SEQUENCE [LARGE SCALE GENOMIC DNA]</scope>
    <source>
        <strain evidence="3 4">CGMCC 4.5723</strain>
    </source>
</reference>
<dbReference type="InterPro" id="IPR018958">
    <property type="entry name" value="Knr4/Smi1-like_dom"/>
</dbReference>
<proteinExistence type="predicted"/>
<dbReference type="SMART" id="SM00860">
    <property type="entry name" value="SMI1_KNR4"/>
    <property type="match status" value="1"/>
</dbReference>
<organism evidence="3 4">
    <name type="scientific">Nocardiopsis flavescens</name>
    <dbReference type="NCBI Taxonomy" id="758803"/>
    <lineage>
        <taxon>Bacteria</taxon>
        <taxon>Bacillati</taxon>
        <taxon>Actinomycetota</taxon>
        <taxon>Actinomycetes</taxon>
        <taxon>Streptosporangiales</taxon>
        <taxon>Nocardiopsidaceae</taxon>
        <taxon>Nocardiopsis</taxon>
    </lineage>
</organism>
<dbReference type="InterPro" id="IPR008979">
    <property type="entry name" value="Galactose-bd-like_sf"/>
</dbReference>
<dbReference type="STRING" id="758803.SAMN05421803_108183"/>
<name>A0A1M6LE29_9ACTN</name>